<dbReference type="AlphaFoldDB" id="A0A518CP22"/>
<dbReference type="Proteomes" id="UP000317178">
    <property type="component" value="Chromosome"/>
</dbReference>
<gene>
    <name evidence="2" type="ORF">Pla110_27070</name>
</gene>
<dbReference type="PANTHER" id="PTHR48098:SF3">
    <property type="entry name" value="IRON(III) ENTEROBACTIN ESTERASE"/>
    <property type="match status" value="1"/>
</dbReference>
<evidence type="ECO:0000313" key="2">
    <source>
        <dbReference type="EMBL" id="QDU80970.1"/>
    </source>
</evidence>
<dbReference type="KEGG" id="plon:Pla110_27070"/>
<organism evidence="2 3">
    <name type="scientific">Polystyrenella longa</name>
    <dbReference type="NCBI Taxonomy" id="2528007"/>
    <lineage>
        <taxon>Bacteria</taxon>
        <taxon>Pseudomonadati</taxon>
        <taxon>Planctomycetota</taxon>
        <taxon>Planctomycetia</taxon>
        <taxon>Planctomycetales</taxon>
        <taxon>Planctomycetaceae</taxon>
        <taxon>Polystyrenella</taxon>
    </lineage>
</organism>
<dbReference type="EMBL" id="CP036281">
    <property type="protein sequence ID" value="QDU80970.1"/>
    <property type="molecule type" value="Genomic_DNA"/>
</dbReference>
<reference evidence="2 3" key="1">
    <citation type="submission" date="2019-02" db="EMBL/GenBank/DDBJ databases">
        <title>Deep-cultivation of Planctomycetes and their phenomic and genomic characterization uncovers novel biology.</title>
        <authorList>
            <person name="Wiegand S."/>
            <person name="Jogler M."/>
            <person name="Boedeker C."/>
            <person name="Pinto D."/>
            <person name="Vollmers J."/>
            <person name="Rivas-Marin E."/>
            <person name="Kohn T."/>
            <person name="Peeters S.H."/>
            <person name="Heuer A."/>
            <person name="Rast P."/>
            <person name="Oberbeckmann S."/>
            <person name="Bunk B."/>
            <person name="Jeske O."/>
            <person name="Meyerdierks A."/>
            <person name="Storesund J.E."/>
            <person name="Kallscheuer N."/>
            <person name="Luecker S."/>
            <person name="Lage O.M."/>
            <person name="Pohl T."/>
            <person name="Merkel B.J."/>
            <person name="Hornburger P."/>
            <person name="Mueller R.-W."/>
            <person name="Bruemmer F."/>
            <person name="Labrenz M."/>
            <person name="Spormann A.M."/>
            <person name="Op den Camp H."/>
            <person name="Overmann J."/>
            <person name="Amann R."/>
            <person name="Jetten M.S.M."/>
            <person name="Mascher T."/>
            <person name="Medema M.H."/>
            <person name="Devos D.P."/>
            <person name="Kaster A.-K."/>
            <person name="Ovreas L."/>
            <person name="Rohde M."/>
            <person name="Galperin M.Y."/>
            <person name="Jogler C."/>
        </authorList>
    </citation>
    <scope>NUCLEOTIDE SEQUENCE [LARGE SCALE GENOMIC DNA]</scope>
    <source>
        <strain evidence="2 3">Pla110</strain>
    </source>
</reference>
<dbReference type="SUPFAM" id="SSF53474">
    <property type="entry name" value="alpha/beta-Hydrolases"/>
    <property type="match status" value="1"/>
</dbReference>
<proteinExistence type="predicted"/>
<dbReference type="InterPro" id="IPR050583">
    <property type="entry name" value="Mycobacterial_A85_antigen"/>
</dbReference>
<keyword evidence="3" id="KW-1185">Reference proteome</keyword>
<sequence precursor="true">MLLPRMTILITALACSTLRAAPPVREFDALGAPPFTVLETGENPPLEVSGNFVIGPDYVPAEEYQVVEGVPQGKVQQFEIDSKETKLLNPGIAREEFGTVDPDNPKTLIVETHEIDYTRQITVYIPVQYEPGREAPFIVVHDGPKGKPSREMPNVLDNLIAQKRIPPIILIQIANGGGDAQGHERGKEYDTMSGVFAEYIETEVLPRVEKNCGVKLTSDPDGRAAMGSSSGGSAALIMAWFRTDLYHRVLTTSGTFVNQQWPFDPEYPDGAWGFHETLIQSTPRKPIRLFLSVGDYDLLNPNVMRDGMHDWVEANHRMAKVLEEQGYDYQYLFCRDSGHGIRNAQAQFLPHAIEWVWKGYTPKTEE</sequence>
<evidence type="ECO:0000256" key="1">
    <source>
        <dbReference type="SAM" id="SignalP"/>
    </source>
</evidence>
<feature type="signal peptide" evidence="1">
    <location>
        <begin position="1"/>
        <end position="20"/>
    </location>
</feature>
<dbReference type="OrthoDB" id="9775130at2"/>
<dbReference type="InterPro" id="IPR029058">
    <property type="entry name" value="AB_hydrolase_fold"/>
</dbReference>
<dbReference type="Gene3D" id="3.40.50.1820">
    <property type="entry name" value="alpha/beta hydrolase"/>
    <property type="match status" value="1"/>
</dbReference>
<protein>
    <submittedName>
        <fullName evidence="2">Enterobactin/ferric enterobactin esterase</fullName>
    </submittedName>
</protein>
<keyword evidence="1" id="KW-0732">Signal</keyword>
<evidence type="ECO:0000313" key="3">
    <source>
        <dbReference type="Proteomes" id="UP000317178"/>
    </source>
</evidence>
<accession>A0A518CP22</accession>
<dbReference type="InterPro" id="IPR000801">
    <property type="entry name" value="Esterase-like"/>
</dbReference>
<feature type="chain" id="PRO_5022217704" evidence="1">
    <location>
        <begin position="21"/>
        <end position="366"/>
    </location>
</feature>
<dbReference type="PANTHER" id="PTHR48098">
    <property type="entry name" value="ENTEROCHELIN ESTERASE-RELATED"/>
    <property type="match status" value="1"/>
</dbReference>
<name>A0A518CP22_9PLAN</name>
<dbReference type="Pfam" id="PF00756">
    <property type="entry name" value="Esterase"/>
    <property type="match status" value="1"/>
</dbReference>